<evidence type="ECO:0000313" key="2">
    <source>
        <dbReference type="EMBL" id="KAA2285794.1"/>
    </source>
</evidence>
<dbReference type="GO" id="GO:0008081">
    <property type="term" value="F:phosphoric diester hydrolase activity"/>
    <property type="evidence" value="ECO:0007669"/>
    <property type="project" value="UniProtKB-ARBA"/>
</dbReference>
<dbReference type="PROSITE" id="PS51832">
    <property type="entry name" value="HD_GYP"/>
    <property type="match status" value="1"/>
</dbReference>
<dbReference type="AlphaFoldDB" id="A0A5B2ZF02"/>
<dbReference type="RefSeq" id="WP_149859895.1">
    <property type="nucleotide sequence ID" value="NZ_VUOD01000002.1"/>
</dbReference>
<protein>
    <submittedName>
        <fullName evidence="2">HD-GYP domain-containing protein</fullName>
    </submittedName>
</protein>
<evidence type="ECO:0000259" key="1">
    <source>
        <dbReference type="PROSITE" id="PS51832"/>
    </source>
</evidence>
<reference evidence="2 3" key="2">
    <citation type="submission" date="2019-09" db="EMBL/GenBank/DDBJ databases">
        <authorList>
            <person name="Mazur A."/>
        </authorList>
    </citation>
    <scope>NUCLEOTIDE SEQUENCE [LARGE SCALE GENOMIC DNA]</scope>
    <source>
        <strain evidence="2 3">3729k</strain>
    </source>
</reference>
<dbReference type="PANTHER" id="PTHR43155:SF2">
    <property type="entry name" value="CYCLIC DI-GMP PHOSPHODIESTERASE PA4108"/>
    <property type="match status" value="1"/>
</dbReference>
<feature type="domain" description="HD-GYP" evidence="1">
    <location>
        <begin position="138"/>
        <end position="334"/>
    </location>
</feature>
<dbReference type="InterPro" id="IPR037522">
    <property type="entry name" value="HD_GYP_dom"/>
</dbReference>
<accession>A0A5B2ZF02</accession>
<dbReference type="InterPro" id="IPR003607">
    <property type="entry name" value="HD/PDEase_dom"/>
</dbReference>
<dbReference type="Proteomes" id="UP000322165">
    <property type="component" value="Unassembled WGS sequence"/>
</dbReference>
<name>A0A5B2ZF02_9GAMM</name>
<keyword evidence="3" id="KW-1185">Reference proteome</keyword>
<reference evidence="2 3" key="1">
    <citation type="submission" date="2019-09" db="EMBL/GenBank/DDBJ databases">
        <title>Arenimonas chukotkensis sp. nov., a bacterium isolated from Chukotka hot spring, Arctic region, Russia.</title>
        <authorList>
            <person name="Zayulina K.S."/>
            <person name="Prokofeva M.I."/>
            <person name="Elcheninov A.G."/>
            <person name="Novikov A."/>
            <person name="Kochetkova T.V."/>
            <person name="Kublanov I.V."/>
        </authorList>
    </citation>
    <scope>NUCLEOTIDE SEQUENCE [LARGE SCALE GENOMIC DNA]</scope>
    <source>
        <strain evidence="2 3">3729k</strain>
    </source>
</reference>
<comment type="caution">
    <text evidence="2">The sequence shown here is derived from an EMBL/GenBank/DDBJ whole genome shotgun (WGS) entry which is preliminary data.</text>
</comment>
<gene>
    <name evidence="2" type="ORF">F0415_04020</name>
</gene>
<proteinExistence type="predicted"/>
<dbReference type="Pfam" id="PF11871">
    <property type="entry name" value="DUF3391"/>
    <property type="match status" value="1"/>
</dbReference>
<dbReference type="Pfam" id="PF13487">
    <property type="entry name" value="HD_5"/>
    <property type="match status" value="1"/>
</dbReference>
<dbReference type="SMART" id="SM00471">
    <property type="entry name" value="HDc"/>
    <property type="match status" value="1"/>
</dbReference>
<evidence type="ECO:0000313" key="3">
    <source>
        <dbReference type="Proteomes" id="UP000322165"/>
    </source>
</evidence>
<dbReference type="CDD" id="cd00077">
    <property type="entry name" value="HDc"/>
    <property type="match status" value="1"/>
</dbReference>
<dbReference type="Gene3D" id="1.10.3210.10">
    <property type="entry name" value="Hypothetical protein af1432"/>
    <property type="match status" value="1"/>
</dbReference>
<dbReference type="InterPro" id="IPR021812">
    <property type="entry name" value="DUF3391"/>
</dbReference>
<sequence>MALEEKRILVGLLEVGMYVSRLDRDWLGTPFPFQGFHVRSDDDIELLSKYCTWVYIDVEKGRDAGAADQPVKGRGRAQVFPPRGPAYRDLVPLEQELPQARDAHARAHSLARRIAEDVRRGRRLSAAAVQEAMEPLVESLVRNGDALFWMLARLRRDDYAYGHAVNCGALAAAFGRHLALPRETLVELATGGFLLDVGKASLPDELLAGAGELPPDAMERIRGHVAEGMRVVEEAGIRGGWVKDMVGSHHERHDGSGYPQGLSGDAIPLGGRMAAVVDSFDAMSSDRPYRRALARHGALQQIYRGSGTLYQAEVVEQFLQCMGVYPTGSLVELNTGEVAIVMAQNRARRLRPRVMLLLDPDKRPYPRFRDVDLMSQPEGGDGTAVEIVNALDNGAYGLDPAELFLE</sequence>
<organism evidence="2 3">
    <name type="scientific">Arenimonas fontis</name>
    <dbReference type="NCBI Taxonomy" id="2608255"/>
    <lineage>
        <taxon>Bacteria</taxon>
        <taxon>Pseudomonadati</taxon>
        <taxon>Pseudomonadota</taxon>
        <taxon>Gammaproteobacteria</taxon>
        <taxon>Lysobacterales</taxon>
        <taxon>Lysobacteraceae</taxon>
        <taxon>Arenimonas</taxon>
    </lineage>
</organism>
<dbReference type="SUPFAM" id="SSF109604">
    <property type="entry name" value="HD-domain/PDEase-like"/>
    <property type="match status" value="1"/>
</dbReference>
<dbReference type="PANTHER" id="PTHR43155">
    <property type="entry name" value="CYCLIC DI-GMP PHOSPHODIESTERASE PA4108-RELATED"/>
    <property type="match status" value="1"/>
</dbReference>
<dbReference type="EMBL" id="VUOD01000002">
    <property type="protein sequence ID" value="KAA2285794.1"/>
    <property type="molecule type" value="Genomic_DNA"/>
</dbReference>